<reference evidence="2 3" key="1">
    <citation type="journal article" date="2019" name="Commun. Biol.">
        <title>The bagworm genome reveals a unique fibroin gene that provides high tensile strength.</title>
        <authorList>
            <person name="Kono N."/>
            <person name="Nakamura H."/>
            <person name="Ohtoshi R."/>
            <person name="Tomita M."/>
            <person name="Numata K."/>
            <person name="Arakawa K."/>
        </authorList>
    </citation>
    <scope>NUCLEOTIDE SEQUENCE [LARGE SCALE GENOMIC DNA]</scope>
</reference>
<feature type="region of interest" description="Disordered" evidence="1">
    <location>
        <begin position="35"/>
        <end position="62"/>
    </location>
</feature>
<comment type="caution">
    <text evidence="2">The sequence shown here is derived from an EMBL/GenBank/DDBJ whole genome shotgun (WGS) entry which is preliminary data.</text>
</comment>
<feature type="compositionally biased region" description="Basic and acidic residues" evidence="1">
    <location>
        <begin position="46"/>
        <end position="62"/>
    </location>
</feature>
<name>A0A4C1YWF2_EUMVA</name>
<evidence type="ECO:0000313" key="3">
    <source>
        <dbReference type="Proteomes" id="UP000299102"/>
    </source>
</evidence>
<dbReference type="AlphaFoldDB" id="A0A4C1YWF2"/>
<dbReference type="EMBL" id="BGZK01001481">
    <property type="protein sequence ID" value="GBP80781.1"/>
    <property type="molecule type" value="Genomic_DNA"/>
</dbReference>
<accession>A0A4C1YWF2</accession>
<evidence type="ECO:0000256" key="1">
    <source>
        <dbReference type="SAM" id="MobiDB-lite"/>
    </source>
</evidence>
<dbReference type="Proteomes" id="UP000299102">
    <property type="component" value="Unassembled WGS sequence"/>
</dbReference>
<protein>
    <submittedName>
        <fullName evidence="2">Uncharacterized protein</fullName>
    </submittedName>
</protein>
<evidence type="ECO:0000313" key="2">
    <source>
        <dbReference type="EMBL" id="GBP80781.1"/>
    </source>
</evidence>
<organism evidence="2 3">
    <name type="scientific">Eumeta variegata</name>
    <name type="common">Bagworm moth</name>
    <name type="synonym">Eumeta japonica</name>
    <dbReference type="NCBI Taxonomy" id="151549"/>
    <lineage>
        <taxon>Eukaryota</taxon>
        <taxon>Metazoa</taxon>
        <taxon>Ecdysozoa</taxon>
        <taxon>Arthropoda</taxon>
        <taxon>Hexapoda</taxon>
        <taxon>Insecta</taxon>
        <taxon>Pterygota</taxon>
        <taxon>Neoptera</taxon>
        <taxon>Endopterygota</taxon>
        <taxon>Lepidoptera</taxon>
        <taxon>Glossata</taxon>
        <taxon>Ditrysia</taxon>
        <taxon>Tineoidea</taxon>
        <taxon>Psychidae</taxon>
        <taxon>Oiketicinae</taxon>
        <taxon>Eumeta</taxon>
    </lineage>
</organism>
<proteinExistence type="predicted"/>
<gene>
    <name evidence="2" type="ORF">EVAR_54226_1</name>
</gene>
<keyword evidence="3" id="KW-1185">Reference proteome</keyword>
<sequence length="103" mass="11181">MKRSDNLQSSDLGGAQLRYTRPVVLACNREHPLNGAVHGSGAEWGDGTHHDDSARGEEQTHRERGVVAALLGVVVRLPRAARHGHLVHAGRFELTMSVVAPNY</sequence>